<dbReference type="InterPro" id="IPR004090">
    <property type="entry name" value="Chemotax_Me-accpt_rcpt"/>
</dbReference>
<keyword evidence="4" id="KW-0807">Transducer</keyword>
<dbReference type="InterPro" id="IPR004089">
    <property type="entry name" value="MCPsignal_dom"/>
</dbReference>
<evidence type="ECO:0000313" key="10">
    <source>
        <dbReference type="Proteomes" id="UP000530564"/>
    </source>
</evidence>
<dbReference type="CDD" id="cd11386">
    <property type="entry name" value="MCP_signal"/>
    <property type="match status" value="1"/>
</dbReference>
<evidence type="ECO:0000259" key="6">
    <source>
        <dbReference type="PROSITE" id="PS50112"/>
    </source>
</evidence>
<dbReference type="Pfam" id="PF00015">
    <property type="entry name" value="MCPsignal"/>
    <property type="match status" value="1"/>
</dbReference>
<dbReference type="CDD" id="cd00130">
    <property type="entry name" value="PAS"/>
    <property type="match status" value="1"/>
</dbReference>
<dbReference type="Gene3D" id="1.10.287.950">
    <property type="entry name" value="Methyl-accepting chemotaxis protein"/>
    <property type="match status" value="1"/>
</dbReference>
<dbReference type="PANTHER" id="PTHR43531:SF11">
    <property type="entry name" value="METHYL-ACCEPTING CHEMOTAXIS PROTEIN 3"/>
    <property type="match status" value="1"/>
</dbReference>
<dbReference type="PROSITE" id="PS50111">
    <property type="entry name" value="CHEMOTAXIS_TRANSDUC_2"/>
    <property type="match status" value="1"/>
</dbReference>
<dbReference type="GO" id="GO:0016020">
    <property type="term" value="C:membrane"/>
    <property type="evidence" value="ECO:0007669"/>
    <property type="project" value="UniProtKB-SubCell"/>
</dbReference>
<evidence type="ECO:0000256" key="2">
    <source>
        <dbReference type="ARBA" id="ARBA00022500"/>
    </source>
</evidence>
<gene>
    <name evidence="9" type="ORF">GGQ61_002751</name>
</gene>
<dbReference type="InterPro" id="IPR000700">
    <property type="entry name" value="PAS-assoc_C"/>
</dbReference>
<evidence type="ECO:0000256" key="3">
    <source>
        <dbReference type="ARBA" id="ARBA00029447"/>
    </source>
</evidence>
<dbReference type="Proteomes" id="UP000530564">
    <property type="component" value="Unassembled WGS sequence"/>
</dbReference>
<dbReference type="InterPro" id="IPR051310">
    <property type="entry name" value="MCP_chemotaxis"/>
</dbReference>
<dbReference type="FunFam" id="1.10.287.950:FF:000001">
    <property type="entry name" value="Methyl-accepting chemotaxis sensory transducer"/>
    <property type="match status" value="1"/>
</dbReference>
<feature type="domain" description="PAS" evidence="6">
    <location>
        <begin position="33"/>
        <end position="72"/>
    </location>
</feature>
<feature type="domain" description="HAMP" evidence="8">
    <location>
        <begin position="151"/>
        <end position="203"/>
    </location>
</feature>
<dbReference type="PANTHER" id="PTHR43531">
    <property type="entry name" value="PROTEIN ICFG"/>
    <property type="match status" value="1"/>
</dbReference>
<evidence type="ECO:0000259" key="5">
    <source>
        <dbReference type="PROSITE" id="PS50111"/>
    </source>
</evidence>
<reference evidence="9 10" key="1">
    <citation type="submission" date="2020-08" db="EMBL/GenBank/DDBJ databases">
        <title>Genomic Encyclopedia of Type Strains, Phase IV (KMG-IV): sequencing the most valuable type-strain genomes for metagenomic binning, comparative biology and taxonomic classification.</title>
        <authorList>
            <person name="Goeker M."/>
        </authorList>
    </citation>
    <scope>NUCLEOTIDE SEQUENCE [LARGE SCALE GENOMIC DNA]</scope>
    <source>
        <strain evidence="9 10">DSM 21793</strain>
    </source>
</reference>
<dbReference type="GO" id="GO:0006935">
    <property type="term" value="P:chemotaxis"/>
    <property type="evidence" value="ECO:0007669"/>
    <property type="project" value="UniProtKB-KW"/>
</dbReference>
<dbReference type="RefSeq" id="WP_183773624.1">
    <property type="nucleotide sequence ID" value="NZ_JACIDK010000003.1"/>
</dbReference>
<evidence type="ECO:0000313" key="9">
    <source>
        <dbReference type="EMBL" id="MBB3892023.1"/>
    </source>
</evidence>
<keyword evidence="10" id="KW-1185">Reference proteome</keyword>
<comment type="similarity">
    <text evidence="3">Belongs to the methyl-accepting chemotaxis (MCP) protein family.</text>
</comment>
<comment type="subcellular location">
    <subcellularLocation>
        <location evidence="1">Membrane</location>
    </subcellularLocation>
</comment>
<dbReference type="InterPro" id="IPR013655">
    <property type="entry name" value="PAS_fold_3"/>
</dbReference>
<evidence type="ECO:0000256" key="4">
    <source>
        <dbReference type="PROSITE-ProRule" id="PRU00284"/>
    </source>
</evidence>
<dbReference type="Gene3D" id="3.30.450.20">
    <property type="entry name" value="PAS domain"/>
    <property type="match status" value="1"/>
</dbReference>
<dbReference type="SMART" id="SM00304">
    <property type="entry name" value="HAMP"/>
    <property type="match status" value="1"/>
</dbReference>
<protein>
    <submittedName>
        <fullName evidence="9">Methyl-accepting chemotaxis protein</fullName>
    </submittedName>
</protein>
<dbReference type="Pfam" id="PF08447">
    <property type="entry name" value="PAS_3"/>
    <property type="match status" value="1"/>
</dbReference>
<feature type="domain" description="Methyl-accepting transducer" evidence="5">
    <location>
        <begin position="208"/>
        <end position="437"/>
    </location>
</feature>
<evidence type="ECO:0000259" key="8">
    <source>
        <dbReference type="PROSITE" id="PS50885"/>
    </source>
</evidence>
<keyword evidence="2" id="KW-0145">Chemotaxis</keyword>
<accession>A0A840A2W7</accession>
<dbReference type="PROSITE" id="PS50113">
    <property type="entry name" value="PAC"/>
    <property type="match status" value="1"/>
</dbReference>
<dbReference type="EMBL" id="JACIDK010000003">
    <property type="protein sequence ID" value="MBB3892023.1"/>
    <property type="molecule type" value="Genomic_DNA"/>
</dbReference>
<dbReference type="SUPFAM" id="SSF58104">
    <property type="entry name" value="Methyl-accepting chemotaxis protein (MCP) signaling domain"/>
    <property type="match status" value="1"/>
</dbReference>
<proteinExistence type="inferred from homology"/>
<dbReference type="PRINTS" id="PR00260">
    <property type="entry name" value="CHEMTRNSDUCR"/>
</dbReference>
<dbReference type="PROSITE" id="PS50885">
    <property type="entry name" value="HAMP"/>
    <property type="match status" value="1"/>
</dbReference>
<dbReference type="SMART" id="SM00283">
    <property type="entry name" value="MA"/>
    <property type="match status" value="1"/>
</dbReference>
<dbReference type="SUPFAM" id="SSF55785">
    <property type="entry name" value="PYP-like sensor domain (PAS domain)"/>
    <property type="match status" value="1"/>
</dbReference>
<dbReference type="PROSITE" id="PS50112">
    <property type="entry name" value="PAS"/>
    <property type="match status" value="1"/>
</dbReference>
<dbReference type="InterPro" id="IPR000014">
    <property type="entry name" value="PAS"/>
</dbReference>
<evidence type="ECO:0000256" key="1">
    <source>
        <dbReference type="ARBA" id="ARBA00004370"/>
    </source>
</evidence>
<dbReference type="GO" id="GO:0004888">
    <property type="term" value="F:transmembrane signaling receptor activity"/>
    <property type="evidence" value="ECO:0007669"/>
    <property type="project" value="InterPro"/>
</dbReference>
<dbReference type="InterPro" id="IPR035965">
    <property type="entry name" value="PAS-like_dom_sf"/>
</dbReference>
<dbReference type="AlphaFoldDB" id="A0A840A2W7"/>
<name>A0A840A2W7_9CAUL</name>
<sequence length="493" mass="52303">MMFKRRTPADEAATTAVAELEAIMGAVHKSQAVIEFELDGTIIKANDNFYNAMGYTPAEVVGRKHSLFVTPEYGASEDYREFWRGLNRGEFLSDKFLRVAKGGRQIWLQATYNPMFDKSGRLYKVIKFATDITATELEHQKRDSESAAARERQVFAVEATAKALSRLAKGDLTYRIDGEFPEEYLRLQADFNAAIGRLQEVMEGVSSAASAIQSGTGEITSAADDLSRRTERQAANLEETAAALDEITATVKKTAEGAKEAQSVVNAARGDAEQSGAVVSDAISAMGKIEASATQISQIVGVIDEIAFQTNLLALNAGVEAARAGEAGRGFAVVASEVRALAQRSAEAAKEIKALITASTAQVSSGVELVGKTGEALRRIVGEVAKITDLVTEIAASAQEQAVGLGQVNTAINDMDQMTQQNAAMVEQSTAASHALAQQASELGRSMAQFELGGAAPAVQTPQRWAAAPMGIAASGAATARKLEPAADGWEEF</sequence>
<organism evidence="9 10">
    <name type="scientific">Phenylobacterium haematophilum</name>
    <dbReference type="NCBI Taxonomy" id="98513"/>
    <lineage>
        <taxon>Bacteria</taxon>
        <taxon>Pseudomonadati</taxon>
        <taxon>Pseudomonadota</taxon>
        <taxon>Alphaproteobacteria</taxon>
        <taxon>Caulobacterales</taxon>
        <taxon>Caulobacteraceae</taxon>
        <taxon>Phenylobacterium</taxon>
    </lineage>
</organism>
<dbReference type="NCBIfam" id="TIGR00229">
    <property type="entry name" value="sensory_box"/>
    <property type="match status" value="1"/>
</dbReference>
<dbReference type="InterPro" id="IPR003660">
    <property type="entry name" value="HAMP_dom"/>
</dbReference>
<feature type="domain" description="PAC" evidence="7">
    <location>
        <begin position="90"/>
        <end position="144"/>
    </location>
</feature>
<dbReference type="GO" id="GO:0007165">
    <property type="term" value="P:signal transduction"/>
    <property type="evidence" value="ECO:0007669"/>
    <property type="project" value="UniProtKB-KW"/>
</dbReference>
<comment type="caution">
    <text evidence="9">The sequence shown here is derived from an EMBL/GenBank/DDBJ whole genome shotgun (WGS) entry which is preliminary data.</text>
</comment>
<evidence type="ECO:0000259" key="7">
    <source>
        <dbReference type="PROSITE" id="PS50113"/>
    </source>
</evidence>